<dbReference type="SMART" id="SM00345">
    <property type="entry name" value="HTH_GNTR"/>
    <property type="match status" value="1"/>
</dbReference>
<dbReference type="Pfam" id="PF00392">
    <property type="entry name" value="GntR"/>
    <property type="match status" value="1"/>
</dbReference>
<accession>A0ABV5VUB4</accession>
<dbReference type="PROSITE" id="PS50949">
    <property type="entry name" value="HTH_GNTR"/>
    <property type="match status" value="1"/>
</dbReference>
<keyword evidence="2" id="KW-0238">DNA-binding</keyword>
<keyword evidence="6" id="KW-1185">Reference proteome</keyword>
<evidence type="ECO:0000313" key="5">
    <source>
        <dbReference type="EMBL" id="MFB9751792.1"/>
    </source>
</evidence>
<reference evidence="5 6" key="1">
    <citation type="submission" date="2024-09" db="EMBL/GenBank/DDBJ databases">
        <authorList>
            <person name="Sun Q."/>
            <person name="Mori K."/>
        </authorList>
    </citation>
    <scope>NUCLEOTIDE SEQUENCE [LARGE SCALE GENOMIC DNA]</scope>
    <source>
        <strain evidence="5 6">JCM 12520</strain>
    </source>
</reference>
<dbReference type="InterPro" id="IPR000524">
    <property type="entry name" value="Tscrpt_reg_HTH_GntR"/>
</dbReference>
<dbReference type="PANTHER" id="PTHR43537">
    <property type="entry name" value="TRANSCRIPTIONAL REGULATOR, GNTR FAMILY"/>
    <property type="match status" value="1"/>
</dbReference>
<proteinExistence type="predicted"/>
<keyword evidence="1" id="KW-0805">Transcription regulation</keyword>
<feature type="domain" description="HTH gntR-type" evidence="4">
    <location>
        <begin position="10"/>
        <end position="80"/>
    </location>
</feature>
<evidence type="ECO:0000313" key="6">
    <source>
        <dbReference type="Proteomes" id="UP001589619"/>
    </source>
</evidence>
<dbReference type="SUPFAM" id="SSF46785">
    <property type="entry name" value="Winged helix' DNA-binding domain"/>
    <property type="match status" value="1"/>
</dbReference>
<dbReference type="SUPFAM" id="SSF48008">
    <property type="entry name" value="GntR ligand-binding domain-like"/>
    <property type="match status" value="1"/>
</dbReference>
<dbReference type="Pfam" id="PF07729">
    <property type="entry name" value="FCD"/>
    <property type="match status" value="1"/>
</dbReference>
<evidence type="ECO:0000256" key="2">
    <source>
        <dbReference type="ARBA" id="ARBA00023125"/>
    </source>
</evidence>
<dbReference type="RefSeq" id="WP_344912663.1">
    <property type="nucleotide sequence ID" value="NZ_BAAAYO010000010.1"/>
</dbReference>
<dbReference type="Gene3D" id="1.10.10.10">
    <property type="entry name" value="Winged helix-like DNA-binding domain superfamily/Winged helix DNA-binding domain"/>
    <property type="match status" value="1"/>
</dbReference>
<dbReference type="Proteomes" id="UP001589619">
    <property type="component" value="Unassembled WGS sequence"/>
</dbReference>
<protein>
    <submittedName>
        <fullName evidence="5">GntR family transcriptional regulator</fullName>
    </submittedName>
</protein>
<dbReference type="EMBL" id="JBHMAG010000007">
    <property type="protein sequence ID" value="MFB9751792.1"/>
    <property type="molecule type" value="Genomic_DNA"/>
</dbReference>
<keyword evidence="3" id="KW-0804">Transcription</keyword>
<name>A0ABV5VUB4_9BACL</name>
<dbReference type="SMART" id="SM00895">
    <property type="entry name" value="FCD"/>
    <property type="match status" value="1"/>
</dbReference>
<evidence type="ECO:0000256" key="1">
    <source>
        <dbReference type="ARBA" id="ARBA00023015"/>
    </source>
</evidence>
<evidence type="ECO:0000256" key="3">
    <source>
        <dbReference type="ARBA" id="ARBA00023163"/>
    </source>
</evidence>
<dbReference type="InterPro" id="IPR008920">
    <property type="entry name" value="TF_FadR/GntR_C"/>
</dbReference>
<comment type="caution">
    <text evidence="5">The sequence shown here is derived from an EMBL/GenBank/DDBJ whole genome shotgun (WGS) entry which is preliminary data.</text>
</comment>
<sequence length="231" mass="26846">MSKFLVVPGKSLSEQAYEAIRDSIITLRLEPGQTIYENELAESLQISRTPVRDAFHLLLSEGLVDVLPQRNKRVAFISELKVRESSFVRFSLESSAFRLAARHWEAAVDRAKTERQIEALLHEQDEAAEQQDVVRFLQLDEEFHRRILQLAGNETLLAVVNHLRGHLNRFRYLAMKELVLTKTLVHEHEELFDRLKRGDEDGAVGLLERHLGKLDSEFPRLRERFGSYFRD</sequence>
<evidence type="ECO:0000259" key="4">
    <source>
        <dbReference type="PROSITE" id="PS50949"/>
    </source>
</evidence>
<dbReference type="CDD" id="cd07377">
    <property type="entry name" value="WHTH_GntR"/>
    <property type="match status" value="1"/>
</dbReference>
<organism evidence="5 6">
    <name type="scientific">Paenibacillus hodogayensis</name>
    <dbReference type="NCBI Taxonomy" id="279208"/>
    <lineage>
        <taxon>Bacteria</taxon>
        <taxon>Bacillati</taxon>
        <taxon>Bacillota</taxon>
        <taxon>Bacilli</taxon>
        <taxon>Bacillales</taxon>
        <taxon>Paenibacillaceae</taxon>
        <taxon>Paenibacillus</taxon>
    </lineage>
</organism>
<dbReference type="InterPro" id="IPR036390">
    <property type="entry name" value="WH_DNA-bd_sf"/>
</dbReference>
<dbReference type="InterPro" id="IPR011711">
    <property type="entry name" value="GntR_C"/>
</dbReference>
<dbReference type="Gene3D" id="1.20.120.530">
    <property type="entry name" value="GntR ligand-binding domain-like"/>
    <property type="match status" value="1"/>
</dbReference>
<gene>
    <name evidence="5" type="ORF">ACFFNY_09430</name>
</gene>
<dbReference type="PANTHER" id="PTHR43537:SF51">
    <property type="entry name" value="HTH-TYPE TRANSCRIPTIONAL REGULATOR LGOR-RELATED"/>
    <property type="match status" value="1"/>
</dbReference>
<dbReference type="InterPro" id="IPR036388">
    <property type="entry name" value="WH-like_DNA-bd_sf"/>
</dbReference>